<keyword evidence="2" id="KW-0378">Hydrolase</keyword>
<evidence type="ECO:0000256" key="2">
    <source>
        <dbReference type="ARBA" id="ARBA00022801"/>
    </source>
</evidence>
<sequence>MYKPSLWPVSVKGVALDSRDRVLLLKNERSEWELPGGRLEIGSEGGGSAPADDSPAEALEREIAEETGWAVTAGAELAGGTWIYEPIPGRRVLIVTYGCTVLTPDRDPALSHEHKEIGLFHRSEVDALNMPAGYKHSITAWYERPQR</sequence>
<evidence type="ECO:0000256" key="1">
    <source>
        <dbReference type="ARBA" id="ARBA00001946"/>
    </source>
</evidence>
<gene>
    <name evidence="5" type="ORF">OG327_32110</name>
</gene>
<dbReference type="SUPFAM" id="SSF55811">
    <property type="entry name" value="Nudix"/>
    <property type="match status" value="1"/>
</dbReference>
<accession>A0AAU2K0K3</accession>
<dbReference type="InterPro" id="IPR015797">
    <property type="entry name" value="NUDIX_hydrolase-like_dom_sf"/>
</dbReference>
<dbReference type="Pfam" id="PF00293">
    <property type="entry name" value="NUDIX"/>
    <property type="match status" value="1"/>
</dbReference>
<feature type="domain" description="Nudix hydrolase" evidence="4">
    <location>
        <begin position="6"/>
        <end position="144"/>
    </location>
</feature>
<dbReference type="CDD" id="cd04699">
    <property type="entry name" value="NUDIX_MutT_Nudt1"/>
    <property type="match status" value="1"/>
</dbReference>
<reference evidence="5" key="1">
    <citation type="submission" date="2022-10" db="EMBL/GenBank/DDBJ databases">
        <title>The complete genomes of actinobacterial strains from the NBC collection.</title>
        <authorList>
            <person name="Joergensen T.S."/>
            <person name="Alvarez Arevalo M."/>
            <person name="Sterndorff E.B."/>
            <person name="Faurdal D."/>
            <person name="Vuksanovic O."/>
            <person name="Mourched A.-S."/>
            <person name="Charusanti P."/>
            <person name="Shaw S."/>
            <person name="Blin K."/>
            <person name="Weber T."/>
        </authorList>
    </citation>
    <scope>NUCLEOTIDE SEQUENCE</scope>
    <source>
        <strain evidence="5">NBC_00049</strain>
    </source>
</reference>
<evidence type="ECO:0000256" key="3">
    <source>
        <dbReference type="SAM" id="MobiDB-lite"/>
    </source>
</evidence>
<evidence type="ECO:0000259" key="4">
    <source>
        <dbReference type="PROSITE" id="PS51462"/>
    </source>
</evidence>
<dbReference type="InterPro" id="IPR000086">
    <property type="entry name" value="NUDIX_hydrolase_dom"/>
</dbReference>
<dbReference type="PANTHER" id="PTHR43046:SF14">
    <property type="entry name" value="MUTT_NUDIX FAMILY PROTEIN"/>
    <property type="match status" value="1"/>
</dbReference>
<dbReference type="AlphaFoldDB" id="A0AAU2K0K3"/>
<dbReference type="GO" id="GO:0016787">
    <property type="term" value="F:hydrolase activity"/>
    <property type="evidence" value="ECO:0007669"/>
    <property type="project" value="UniProtKB-KW"/>
</dbReference>
<comment type="cofactor">
    <cofactor evidence="1">
        <name>Mg(2+)</name>
        <dbReference type="ChEBI" id="CHEBI:18420"/>
    </cofactor>
</comment>
<name>A0AAU2K0K3_9ACTN</name>
<feature type="region of interest" description="Disordered" evidence="3">
    <location>
        <begin position="36"/>
        <end position="59"/>
    </location>
</feature>
<proteinExistence type="predicted"/>
<organism evidence="5">
    <name type="scientific">Streptomyces sp. NBC_00049</name>
    <dbReference type="NCBI Taxonomy" id="2903617"/>
    <lineage>
        <taxon>Bacteria</taxon>
        <taxon>Bacillati</taxon>
        <taxon>Actinomycetota</taxon>
        <taxon>Actinomycetes</taxon>
        <taxon>Kitasatosporales</taxon>
        <taxon>Streptomycetaceae</taxon>
        <taxon>Streptomyces</taxon>
    </lineage>
</organism>
<protein>
    <submittedName>
        <fullName evidence="5">NUDIX domain-containing protein</fullName>
    </submittedName>
</protein>
<dbReference type="Gene3D" id="3.90.79.10">
    <property type="entry name" value="Nucleoside Triphosphate Pyrophosphohydrolase"/>
    <property type="match status" value="1"/>
</dbReference>
<evidence type="ECO:0000313" key="5">
    <source>
        <dbReference type="EMBL" id="WTU77603.1"/>
    </source>
</evidence>
<dbReference type="PANTHER" id="PTHR43046">
    <property type="entry name" value="GDP-MANNOSE MANNOSYL HYDROLASE"/>
    <property type="match status" value="1"/>
</dbReference>
<dbReference type="PROSITE" id="PS51462">
    <property type="entry name" value="NUDIX"/>
    <property type="match status" value="1"/>
</dbReference>
<dbReference type="EMBL" id="CP108264">
    <property type="protein sequence ID" value="WTU77603.1"/>
    <property type="molecule type" value="Genomic_DNA"/>
</dbReference>